<organism evidence="1 2">
    <name type="scientific">Acetobacter oeni</name>
    <dbReference type="NCBI Taxonomy" id="304077"/>
    <lineage>
        <taxon>Bacteria</taxon>
        <taxon>Pseudomonadati</taxon>
        <taxon>Pseudomonadota</taxon>
        <taxon>Alphaproteobacteria</taxon>
        <taxon>Acetobacterales</taxon>
        <taxon>Acetobacteraceae</taxon>
        <taxon>Acetobacter</taxon>
    </lineage>
</organism>
<comment type="caution">
    <text evidence="1">The sequence shown here is derived from an EMBL/GenBank/DDBJ whole genome shotgun (WGS) entry which is preliminary data.</text>
</comment>
<dbReference type="AlphaFoldDB" id="A0A511XJJ2"/>
<dbReference type="RefSeq" id="WP_146887377.1">
    <property type="nucleotide sequence ID" value="NZ_BJYG01000016.1"/>
</dbReference>
<evidence type="ECO:0000313" key="2">
    <source>
        <dbReference type="Proteomes" id="UP000321746"/>
    </source>
</evidence>
<reference evidence="1 2" key="1">
    <citation type="submission" date="2019-07" db="EMBL/GenBank/DDBJ databases">
        <title>Whole genome shotgun sequence of Acetobacter oeni NBRC 105207.</title>
        <authorList>
            <person name="Hosoyama A."/>
            <person name="Uohara A."/>
            <person name="Ohji S."/>
            <person name="Ichikawa N."/>
        </authorList>
    </citation>
    <scope>NUCLEOTIDE SEQUENCE [LARGE SCALE GENOMIC DNA]</scope>
    <source>
        <strain evidence="1 2">NBRC 105207</strain>
    </source>
</reference>
<evidence type="ECO:0000313" key="1">
    <source>
        <dbReference type="EMBL" id="GEN63120.1"/>
    </source>
</evidence>
<name>A0A511XJJ2_9PROT</name>
<sequence>MKHAILLIVMPAMVLELCGAADDQSTERASPAVFTTSQNVSSPNQDAATVRMAREHQDSDGVDQEHGIVVTSDSRDFCSRLIHVIDERGNEAINSVRTLRHEGQRLCDEGHVRLGLARLREAIIALKGKDHQ</sequence>
<keyword evidence="2" id="KW-1185">Reference proteome</keyword>
<gene>
    <name evidence="1" type="ORF">AOE01nite_13440</name>
</gene>
<dbReference type="EMBL" id="BJYG01000016">
    <property type="protein sequence ID" value="GEN63120.1"/>
    <property type="molecule type" value="Genomic_DNA"/>
</dbReference>
<accession>A0A511XJJ2</accession>
<dbReference type="OrthoDB" id="7275517at2"/>
<protein>
    <submittedName>
        <fullName evidence="1">Uncharacterized protein</fullName>
    </submittedName>
</protein>
<proteinExistence type="predicted"/>
<dbReference type="Proteomes" id="UP000321746">
    <property type="component" value="Unassembled WGS sequence"/>
</dbReference>